<dbReference type="GO" id="GO:0006273">
    <property type="term" value="P:lagging strand elongation"/>
    <property type="evidence" value="ECO:0007669"/>
    <property type="project" value="TreeGrafter"/>
</dbReference>
<comment type="catalytic activity">
    <reaction evidence="10">
        <text>ATP + (deoxyribonucleotide)n-3'-hydroxyl + 5'-phospho-(deoxyribonucleotide)m = (deoxyribonucleotide)n+m + AMP + diphosphate.</text>
        <dbReference type="EC" id="6.5.1.1"/>
    </reaction>
</comment>
<dbReference type="Pfam" id="PF04679">
    <property type="entry name" value="DNA_ligase_A_C"/>
    <property type="match status" value="1"/>
</dbReference>
<evidence type="ECO:0000256" key="3">
    <source>
        <dbReference type="ARBA" id="ARBA00022598"/>
    </source>
</evidence>
<evidence type="ECO:0000256" key="7">
    <source>
        <dbReference type="ARBA" id="ARBA00022840"/>
    </source>
</evidence>
<dbReference type="GO" id="GO:0071897">
    <property type="term" value="P:DNA biosynthetic process"/>
    <property type="evidence" value="ECO:0007669"/>
    <property type="project" value="InterPro"/>
</dbReference>
<dbReference type="InterPro" id="IPR001279">
    <property type="entry name" value="Metallo-B-lactamas"/>
</dbReference>
<evidence type="ECO:0000256" key="4">
    <source>
        <dbReference type="ARBA" id="ARBA00022705"/>
    </source>
</evidence>
<feature type="region of interest" description="Disordered" evidence="12">
    <location>
        <begin position="987"/>
        <end position="1036"/>
    </location>
</feature>
<dbReference type="Gene3D" id="3.40.50.12650">
    <property type="match status" value="1"/>
</dbReference>
<dbReference type="Pfam" id="PF01068">
    <property type="entry name" value="DNA_ligase_A_M"/>
    <property type="match status" value="1"/>
</dbReference>
<dbReference type="Gene3D" id="3.60.15.10">
    <property type="entry name" value="Ribonuclease Z/Hydroxyacylglutathione hydrolase-like"/>
    <property type="match status" value="1"/>
</dbReference>
<dbReference type="CDD" id="cd07969">
    <property type="entry name" value="OBF_DNA_ligase_I"/>
    <property type="match status" value="1"/>
</dbReference>
<keyword evidence="5" id="KW-0547">Nucleotide-binding</keyword>
<evidence type="ECO:0000256" key="12">
    <source>
        <dbReference type="SAM" id="MobiDB-lite"/>
    </source>
</evidence>
<dbReference type="Pfam" id="PF12706">
    <property type="entry name" value="Lactamase_B_2"/>
    <property type="match status" value="1"/>
</dbReference>
<keyword evidence="7" id="KW-0067">ATP-binding</keyword>
<feature type="domain" description="ATP-dependent DNA ligase family profile" evidence="13">
    <location>
        <begin position="736"/>
        <end position="870"/>
    </location>
</feature>
<evidence type="ECO:0000256" key="5">
    <source>
        <dbReference type="ARBA" id="ARBA00022741"/>
    </source>
</evidence>
<evidence type="ECO:0000256" key="6">
    <source>
        <dbReference type="ARBA" id="ARBA00022763"/>
    </source>
</evidence>
<organism evidence="14 15">
    <name type="scientific">Prototheca wickerhamii</name>
    <dbReference type="NCBI Taxonomy" id="3111"/>
    <lineage>
        <taxon>Eukaryota</taxon>
        <taxon>Viridiplantae</taxon>
        <taxon>Chlorophyta</taxon>
        <taxon>core chlorophytes</taxon>
        <taxon>Trebouxiophyceae</taxon>
        <taxon>Chlorellales</taxon>
        <taxon>Chlorellaceae</taxon>
        <taxon>Prototheca</taxon>
    </lineage>
</organism>
<dbReference type="InterPro" id="IPR036866">
    <property type="entry name" value="RibonucZ/Hydroxyglut_hydro"/>
</dbReference>
<dbReference type="EMBL" id="JASFZW010000002">
    <property type="protein sequence ID" value="KAK2079757.1"/>
    <property type="molecule type" value="Genomic_DNA"/>
</dbReference>
<dbReference type="GO" id="GO:0003910">
    <property type="term" value="F:DNA ligase (ATP) activity"/>
    <property type="evidence" value="ECO:0007669"/>
    <property type="project" value="UniProtKB-EC"/>
</dbReference>
<reference evidence="14" key="1">
    <citation type="submission" date="2021-01" db="EMBL/GenBank/DDBJ databases">
        <authorList>
            <person name="Eckstrom K.M.E."/>
        </authorList>
    </citation>
    <scope>NUCLEOTIDE SEQUENCE</scope>
    <source>
        <strain evidence="14">UVCC 0001</strain>
    </source>
</reference>
<dbReference type="InterPro" id="IPR000977">
    <property type="entry name" value="DNA_ligase_ATP-dep"/>
</dbReference>
<feature type="compositionally biased region" description="Acidic residues" evidence="12">
    <location>
        <begin position="1007"/>
        <end position="1019"/>
    </location>
</feature>
<dbReference type="InterPro" id="IPR050191">
    <property type="entry name" value="ATP-dep_DNA_ligase"/>
</dbReference>
<sequence>MSKYIHKLIPGTPFAVDCFRQTPKDVEILFLSHGHADHYGGLTDSWEGRPIYCSEVTARFVVHKLGVKPCWVRGLALDTPTEICGVHVTLVDANHCPGAVQFLFALPDGRRYIHCGDMRYAPHLKENPWLRSFVGADAVFLDTTYSNKRHTFPPQEESIGYVVSSLQSLMKTHVPVGRAEEACGKPSFIALIATYGIGKERILQAVAEATGRRLYLEPTKYRLLEQLNVPGLDVQSLFTTDAAKTPIHVTPWGNIGETWPYFRPNWTFLEEYRESFRADEIAGFVPTGWTYEMARRVFPQRQKGPATIHLVPYSEHSSWDELLEYVAFLKPHQVIPTVGVEGEGGEQAMRKIQAKFRHLLDETKEKAADGNVERALNGYLDASSGVQVKEEDAALAGSAPVPYLHLAQAFECSESTKKRLRVADVLCNMFRTWRPTAFLATGKVAPDYRGLELSVGGGAVASAIREVSGVTRQRLSELYRRHGDIGDVAQACRATQSVLVRPAPLSVRGVHGALLGLAAQRGAGAAGRRQAALLALLRACRGCEARYLARTLVQALRVGAGWRSVVPALARAALMEQARAAGAPAPAKPRQDAAAAAATAAFHVCPDLESLCGALLAGPADEVGARLALRVGVPIKPMLARIGQGLADAVHQLRARAAPAIAELKYDGIPHYIFSRNCEDRTASFPDAVRLVLEAVDAARLPAILDAEIAAVDRADGNRLRAFQELTSRARVAVDGADLGVEVAVFVFDCLMLGGESMLKQTLAERRGALRALLPGLEPGKVELARTFAVPSLLAADELSAALVEAFAVGGEGLMLKSLTATYEPSRRSDHWRDYCEGLHDTLDLVVIGAWYGQGRKVKWYSPFLLAVWDPRGERLQSMCRCMSGFSDAFYQAATERLGKTVIPGPKSYYETDEAPSVWFEPREVWEIRGADLTLSPVHRAAAGQCHPTRGLSLRFPRFLRIRDDKEMEDATSADQVAALYRAQARKSQEMATGRVVPAAAPLDGSDGSEADEEEDEGYDAARDQVAEELASLEGA</sequence>
<dbReference type="Gene3D" id="3.30.470.30">
    <property type="entry name" value="DNA ligase/mRNA capping enzyme"/>
    <property type="match status" value="1"/>
</dbReference>
<dbReference type="GO" id="GO:0005524">
    <property type="term" value="F:ATP binding"/>
    <property type="evidence" value="ECO:0007669"/>
    <property type="project" value="UniProtKB-KW"/>
</dbReference>
<dbReference type="CDD" id="cd16273">
    <property type="entry name" value="SNM1A-1C-like_MBL-fold"/>
    <property type="match status" value="1"/>
</dbReference>
<dbReference type="GO" id="GO:0006281">
    <property type="term" value="P:DNA repair"/>
    <property type="evidence" value="ECO:0007669"/>
    <property type="project" value="UniProtKB-KW"/>
</dbReference>
<protein>
    <recommendedName>
        <fullName evidence="2">DNA ligase (ATP)</fullName>
        <ecNumber evidence="2">6.5.1.1</ecNumber>
    </recommendedName>
</protein>
<dbReference type="SMART" id="SM00849">
    <property type="entry name" value="Lactamase_B"/>
    <property type="match status" value="1"/>
</dbReference>
<dbReference type="EC" id="6.5.1.1" evidence="2"/>
<gene>
    <name evidence="14" type="ORF">QBZ16_002152</name>
</gene>
<dbReference type="NCBIfam" id="TIGR00574">
    <property type="entry name" value="dnl1"/>
    <property type="match status" value="1"/>
</dbReference>
<dbReference type="Pfam" id="PF04675">
    <property type="entry name" value="DNA_ligase_A_N"/>
    <property type="match status" value="1"/>
</dbReference>
<proteinExistence type="inferred from homology"/>
<keyword evidence="8" id="KW-0234">DNA repair</keyword>
<evidence type="ECO:0000256" key="9">
    <source>
        <dbReference type="ARBA" id="ARBA00023242"/>
    </source>
</evidence>
<evidence type="ECO:0000256" key="1">
    <source>
        <dbReference type="ARBA" id="ARBA00007572"/>
    </source>
</evidence>
<dbReference type="InterPro" id="IPR012309">
    <property type="entry name" value="DNA_ligase_ATP-dep_C"/>
</dbReference>
<keyword evidence="9" id="KW-0539">Nucleus</keyword>
<evidence type="ECO:0000256" key="10">
    <source>
        <dbReference type="ARBA" id="ARBA00034003"/>
    </source>
</evidence>
<dbReference type="InterPro" id="IPR011084">
    <property type="entry name" value="DRMBL"/>
</dbReference>
<dbReference type="SUPFAM" id="SSF56281">
    <property type="entry name" value="Metallo-hydrolase/oxidoreductase"/>
    <property type="match status" value="1"/>
</dbReference>
<dbReference type="PANTHER" id="PTHR45674:SF9">
    <property type="entry name" value="DNA LIGASE 3"/>
    <property type="match status" value="1"/>
</dbReference>
<dbReference type="SUPFAM" id="SSF56091">
    <property type="entry name" value="DNA ligase/mRNA capping enzyme, catalytic domain"/>
    <property type="match status" value="1"/>
</dbReference>
<dbReference type="Gene3D" id="1.10.3260.10">
    <property type="entry name" value="DNA ligase, ATP-dependent, N-terminal domain"/>
    <property type="match status" value="1"/>
</dbReference>
<dbReference type="SUPFAM" id="SSF117018">
    <property type="entry name" value="ATP-dependent DNA ligase DNA-binding domain"/>
    <property type="match status" value="1"/>
</dbReference>
<dbReference type="GO" id="GO:0006310">
    <property type="term" value="P:DNA recombination"/>
    <property type="evidence" value="ECO:0007669"/>
    <property type="project" value="InterPro"/>
</dbReference>
<dbReference type="Pfam" id="PF07522">
    <property type="entry name" value="DRMBL"/>
    <property type="match status" value="1"/>
</dbReference>
<dbReference type="Gene3D" id="2.40.50.140">
    <property type="entry name" value="Nucleic acid-binding proteins"/>
    <property type="match status" value="1"/>
</dbReference>
<dbReference type="Proteomes" id="UP001255856">
    <property type="component" value="Unassembled WGS sequence"/>
</dbReference>
<evidence type="ECO:0000313" key="14">
    <source>
        <dbReference type="EMBL" id="KAK2079757.1"/>
    </source>
</evidence>
<dbReference type="PROSITE" id="PS50160">
    <property type="entry name" value="DNA_LIGASE_A3"/>
    <property type="match status" value="1"/>
</dbReference>
<keyword evidence="6" id="KW-0227">DNA damage</keyword>
<dbReference type="FunFam" id="2.40.50.140:FF:000062">
    <property type="entry name" value="DNA ligase"/>
    <property type="match status" value="1"/>
</dbReference>
<dbReference type="InterPro" id="IPR012308">
    <property type="entry name" value="DNA_ligase_ATP-dep_N"/>
</dbReference>
<keyword evidence="3" id="KW-0436">Ligase</keyword>
<evidence type="ECO:0000256" key="8">
    <source>
        <dbReference type="ARBA" id="ARBA00023204"/>
    </source>
</evidence>
<comment type="similarity">
    <text evidence="1 11">Belongs to the ATP-dependent DNA ligase family.</text>
</comment>
<dbReference type="InterPro" id="IPR012310">
    <property type="entry name" value="DNA_ligase_ATP-dep_cent"/>
</dbReference>
<evidence type="ECO:0000313" key="15">
    <source>
        <dbReference type="Proteomes" id="UP001255856"/>
    </source>
</evidence>
<evidence type="ECO:0000259" key="13">
    <source>
        <dbReference type="PROSITE" id="PS50160"/>
    </source>
</evidence>
<evidence type="ECO:0000256" key="2">
    <source>
        <dbReference type="ARBA" id="ARBA00012727"/>
    </source>
</evidence>
<dbReference type="InterPro" id="IPR012340">
    <property type="entry name" value="NA-bd_OB-fold"/>
</dbReference>
<keyword evidence="4" id="KW-0235">DNA replication</keyword>
<dbReference type="SUPFAM" id="SSF50249">
    <property type="entry name" value="Nucleic acid-binding proteins"/>
    <property type="match status" value="1"/>
</dbReference>
<evidence type="ECO:0000256" key="11">
    <source>
        <dbReference type="RuleBase" id="RU004196"/>
    </source>
</evidence>
<dbReference type="PANTHER" id="PTHR45674">
    <property type="entry name" value="DNA LIGASE 1/3 FAMILY MEMBER"/>
    <property type="match status" value="1"/>
</dbReference>
<dbReference type="AlphaFoldDB" id="A0AAD9MJE5"/>
<accession>A0AAD9MJE5</accession>
<dbReference type="InterPro" id="IPR036599">
    <property type="entry name" value="DNA_ligase_N_sf"/>
</dbReference>
<name>A0AAD9MJE5_PROWI</name>
<dbReference type="GO" id="GO:0003677">
    <property type="term" value="F:DNA binding"/>
    <property type="evidence" value="ECO:0007669"/>
    <property type="project" value="InterPro"/>
</dbReference>
<keyword evidence="15" id="KW-1185">Reference proteome</keyword>
<comment type="caution">
    <text evidence="14">The sequence shown here is derived from an EMBL/GenBank/DDBJ whole genome shotgun (WGS) entry which is preliminary data.</text>
</comment>